<gene>
    <name evidence="2" type="ORF">SDC9_194456</name>
</gene>
<dbReference type="AlphaFoldDB" id="A0A645I6A1"/>
<dbReference type="EMBL" id="VSSQ01107872">
    <property type="protein sequence ID" value="MPN46857.1"/>
    <property type="molecule type" value="Genomic_DNA"/>
</dbReference>
<sequence>MPGEDVLDDGQTEAGATAFPRTPPIHAVKALGQAGNVRRIDTDAGIPYRKHRTLGVVRPHQLDTAALRGISHRIARQVGKGAMQLFGTSQKVAATLDIERHLMAPTR</sequence>
<organism evidence="2">
    <name type="scientific">bioreactor metagenome</name>
    <dbReference type="NCBI Taxonomy" id="1076179"/>
    <lineage>
        <taxon>unclassified sequences</taxon>
        <taxon>metagenomes</taxon>
        <taxon>ecological metagenomes</taxon>
    </lineage>
</organism>
<accession>A0A645I6A1</accession>
<feature type="compositionally biased region" description="Acidic residues" evidence="1">
    <location>
        <begin position="1"/>
        <end position="11"/>
    </location>
</feature>
<evidence type="ECO:0000256" key="1">
    <source>
        <dbReference type="SAM" id="MobiDB-lite"/>
    </source>
</evidence>
<proteinExistence type="predicted"/>
<reference evidence="2" key="1">
    <citation type="submission" date="2019-08" db="EMBL/GenBank/DDBJ databases">
        <authorList>
            <person name="Kucharzyk K."/>
            <person name="Murdoch R.W."/>
            <person name="Higgins S."/>
            <person name="Loffler F."/>
        </authorList>
    </citation>
    <scope>NUCLEOTIDE SEQUENCE</scope>
</reference>
<evidence type="ECO:0000313" key="2">
    <source>
        <dbReference type="EMBL" id="MPN46857.1"/>
    </source>
</evidence>
<feature type="region of interest" description="Disordered" evidence="1">
    <location>
        <begin position="1"/>
        <end position="23"/>
    </location>
</feature>
<protein>
    <submittedName>
        <fullName evidence="2">Uncharacterized protein</fullName>
    </submittedName>
</protein>
<comment type="caution">
    <text evidence="2">The sequence shown here is derived from an EMBL/GenBank/DDBJ whole genome shotgun (WGS) entry which is preliminary data.</text>
</comment>
<name>A0A645I6A1_9ZZZZ</name>